<dbReference type="Pfam" id="PF00005">
    <property type="entry name" value="ABC_tran"/>
    <property type="match status" value="1"/>
</dbReference>
<evidence type="ECO:0000256" key="7">
    <source>
        <dbReference type="ARBA" id="ARBA00022840"/>
    </source>
</evidence>
<feature type="transmembrane region" description="Helical" evidence="10">
    <location>
        <begin position="360"/>
        <end position="378"/>
    </location>
</feature>
<dbReference type="PANTHER" id="PTHR48040">
    <property type="entry name" value="PLEIOTROPIC DRUG RESISTANCE PROTEIN 1-LIKE ISOFORM X1"/>
    <property type="match status" value="1"/>
</dbReference>
<comment type="subcellular location">
    <subcellularLocation>
        <location evidence="1">Membrane</location>
        <topology evidence="1">Multi-pass membrane protein</topology>
    </subcellularLocation>
</comment>
<comment type="caution">
    <text evidence="12">The sequence shown here is derived from an EMBL/GenBank/DDBJ whole genome shotgun (WGS) entry which is preliminary data.</text>
</comment>
<sequence>MINNGMKQTKKTLGKFILPFKPLTMSFQEINYYVDATKETKLQLLHGVTGSFRPGVLTALMGLSGAGKTTLMDVLCGRKTGGIIEGEIRINGYFKAQETFARISGYCEQTDIHSPHITVEESLIFSAWLRLPSEIDSNTRTNFVNGVLEIIELDGIKDAIVGLPGISGLSTEQRKRLTIAVELVSNPAIIFMDEPTSGLDARAAAIVIRAIKNISTTGRTVVCTIHQPGIDIFETFDEVVLMKSGKLIYSGILGKHSTAIIDYFEGISGIPSIKDNQNPATWMLQVSTMEMELGIDFSNLFKDSLMYGKNLEVSRELSIPKPDATDLNFPTHFAQNSWVQFKTCLWKKHLSYWRSPSYTMYRLIYITLLSITAAAVFWQKGTNLEKFAGMYSSWTHSFAQMTIEMPYSFTQAVIFMIIGYPATLYLNLILFTGFVIPGEQIPKWWIWLYYIMPSSWILNGLFTSQYGDIKKEIMIFDMGIIGFVVKG</sequence>
<dbReference type="STRING" id="29655.A0A0K9PC30"/>
<keyword evidence="9 10" id="KW-0472">Membrane</keyword>
<keyword evidence="6" id="KW-0547">Nucleotide-binding</keyword>
<keyword evidence="7" id="KW-0067">ATP-binding</keyword>
<dbReference type="EMBL" id="LFYR01000973">
    <property type="protein sequence ID" value="KMZ66531.1"/>
    <property type="molecule type" value="Genomic_DNA"/>
</dbReference>
<dbReference type="PROSITE" id="PS50893">
    <property type="entry name" value="ABC_TRANSPORTER_2"/>
    <property type="match status" value="1"/>
</dbReference>
<gene>
    <name evidence="12" type="ORF">ZOSMA_297G00080</name>
</gene>
<protein>
    <submittedName>
        <fullName evidence="12">ABC transporter G family member 29</fullName>
    </submittedName>
</protein>
<dbReference type="GO" id="GO:0140359">
    <property type="term" value="F:ABC-type transporter activity"/>
    <property type="evidence" value="ECO:0007669"/>
    <property type="project" value="InterPro"/>
</dbReference>
<dbReference type="SMART" id="SM00382">
    <property type="entry name" value="AAA"/>
    <property type="match status" value="1"/>
</dbReference>
<evidence type="ECO:0000256" key="3">
    <source>
        <dbReference type="ARBA" id="ARBA00022448"/>
    </source>
</evidence>
<evidence type="ECO:0000256" key="5">
    <source>
        <dbReference type="ARBA" id="ARBA00022737"/>
    </source>
</evidence>
<dbReference type="Proteomes" id="UP000036987">
    <property type="component" value="Unassembled WGS sequence"/>
</dbReference>
<evidence type="ECO:0000313" key="13">
    <source>
        <dbReference type="Proteomes" id="UP000036987"/>
    </source>
</evidence>
<dbReference type="InterPro" id="IPR003593">
    <property type="entry name" value="AAA+_ATPase"/>
</dbReference>
<dbReference type="GO" id="GO:0005524">
    <property type="term" value="F:ATP binding"/>
    <property type="evidence" value="ECO:0007669"/>
    <property type="project" value="UniProtKB-KW"/>
</dbReference>
<keyword evidence="5" id="KW-0677">Repeat</keyword>
<evidence type="ECO:0000313" key="12">
    <source>
        <dbReference type="EMBL" id="KMZ66531.1"/>
    </source>
</evidence>
<feature type="transmembrane region" description="Helical" evidence="10">
    <location>
        <begin position="413"/>
        <end position="438"/>
    </location>
</feature>
<evidence type="ECO:0000256" key="8">
    <source>
        <dbReference type="ARBA" id="ARBA00022989"/>
    </source>
</evidence>
<dbReference type="CDD" id="cd03232">
    <property type="entry name" value="ABCG_PDR_domain2"/>
    <property type="match status" value="1"/>
</dbReference>
<dbReference type="GO" id="GO:0005886">
    <property type="term" value="C:plasma membrane"/>
    <property type="evidence" value="ECO:0007669"/>
    <property type="project" value="UniProtKB-ARBA"/>
</dbReference>
<evidence type="ECO:0000259" key="11">
    <source>
        <dbReference type="PROSITE" id="PS50893"/>
    </source>
</evidence>
<keyword evidence="13" id="KW-1185">Reference proteome</keyword>
<evidence type="ECO:0000256" key="4">
    <source>
        <dbReference type="ARBA" id="ARBA00022692"/>
    </source>
</evidence>
<dbReference type="InterPro" id="IPR003439">
    <property type="entry name" value="ABC_transporter-like_ATP-bd"/>
</dbReference>
<dbReference type="OrthoDB" id="66620at2759"/>
<dbReference type="InterPro" id="IPR027417">
    <property type="entry name" value="P-loop_NTPase"/>
</dbReference>
<dbReference type="InterPro" id="IPR034003">
    <property type="entry name" value="ABCG_PDR_2"/>
</dbReference>
<keyword evidence="8 10" id="KW-1133">Transmembrane helix</keyword>
<dbReference type="PANTHER" id="PTHR48040:SF18">
    <property type="entry name" value="PLEIOTROPIC DRUG RESISTANCE PROTEIN 3-LIKE ISOFORM X1"/>
    <property type="match status" value="1"/>
</dbReference>
<comment type="similarity">
    <text evidence="2">Belongs to the ABC transporter superfamily. ABCG family. PDR (TC 3.A.1.205) subfamily.</text>
</comment>
<accession>A0A0K9PC30</accession>
<name>A0A0K9PC30_ZOSMR</name>
<evidence type="ECO:0000256" key="1">
    <source>
        <dbReference type="ARBA" id="ARBA00004141"/>
    </source>
</evidence>
<dbReference type="Pfam" id="PF01061">
    <property type="entry name" value="ABC2_membrane"/>
    <property type="match status" value="1"/>
</dbReference>
<evidence type="ECO:0000256" key="10">
    <source>
        <dbReference type="SAM" id="Phobius"/>
    </source>
</evidence>
<organism evidence="12 13">
    <name type="scientific">Zostera marina</name>
    <name type="common">Eelgrass</name>
    <dbReference type="NCBI Taxonomy" id="29655"/>
    <lineage>
        <taxon>Eukaryota</taxon>
        <taxon>Viridiplantae</taxon>
        <taxon>Streptophyta</taxon>
        <taxon>Embryophyta</taxon>
        <taxon>Tracheophyta</taxon>
        <taxon>Spermatophyta</taxon>
        <taxon>Magnoliopsida</taxon>
        <taxon>Liliopsida</taxon>
        <taxon>Zosteraceae</taxon>
        <taxon>Zostera</taxon>
    </lineage>
</organism>
<dbReference type="Gene3D" id="3.40.50.300">
    <property type="entry name" value="P-loop containing nucleotide triphosphate hydrolases"/>
    <property type="match status" value="1"/>
</dbReference>
<evidence type="ECO:0000256" key="9">
    <source>
        <dbReference type="ARBA" id="ARBA00023136"/>
    </source>
</evidence>
<feature type="domain" description="ABC transporter" evidence="11">
    <location>
        <begin position="25"/>
        <end position="269"/>
    </location>
</feature>
<keyword evidence="3" id="KW-0813">Transport</keyword>
<evidence type="ECO:0000256" key="2">
    <source>
        <dbReference type="ARBA" id="ARBA00006012"/>
    </source>
</evidence>
<dbReference type="OMA" id="CEYANID"/>
<proteinExistence type="inferred from homology"/>
<keyword evidence="4 10" id="KW-0812">Transmembrane</keyword>
<feature type="transmembrane region" description="Helical" evidence="10">
    <location>
        <begin position="444"/>
        <end position="462"/>
    </location>
</feature>
<dbReference type="AlphaFoldDB" id="A0A0K9PC30"/>
<reference evidence="13" key="1">
    <citation type="journal article" date="2016" name="Nature">
        <title>The genome of the seagrass Zostera marina reveals angiosperm adaptation to the sea.</title>
        <authorList>
            <person name="Olsen J.L."/>
            <person name="Rouze P."/>
            <person name="Verhelst B."/>
            <person name="Lin Y.-C."/>
            <person name="Bayer T."/>
            <person name="Collen J."/>
            <person name="Dattolo E."/>
            <person name="De Paoli E."/>
            <person name="Dittami S."/>
            <person name="Maumus F."/>
            <person name="Michel G."/>
            <person name="Kersting A."/>
            <person name="Lauritano C."/>
            <person name="Lohaus R."/>
            <person name="Toepel M."/>
            <person name="Tonon T."/>
            <person name="Vanneste K."/>
            <person name="Amirebrahimi M."/>
            <person name="Brakel J."/>
            <person name="Bostroem C."/>
            <person name="Chovatia M."/>
            <person name="Grimwood J."/>
            <person name="Jenkins J.W."/>
            <person name="Jueterbock A."/>
            <person name="Mraz A."/>
            <person name="Stam W.T."/>
            <person name="Tice H."/>
            <person name="Bornberg-Bauer E."/>
            <person name="Green P.J."/>
            <person name="Pearson G.A."/>
            <person name="Procaccini G."/>
            <person name="Duarte C.M."/>
            <person name="Schmutz J."/>
            <person name="Reusch T.B.H."/>
            <person name="Van de Peer Y."/>
        </authorList>
    </citation>
    <scope>NUCLEOTIDE SEQUENCE [LARGE SCALE GENOMIC DNA]</scope>
    <source>
        <strain evidence="13">cv. Finnish</strain>
    </source>
</reference>
<dbReference type="SUPFAM" id="SSF52540">
    <property type="entry name" value="P-loop containing nucleoside triphosphate hydrolases"/>
    <property type="match status" value="1"/>
</dbReference>
<dbReference type="FunFam" id="3.40.50.300:FF:000157">
    <property type="entry name" value="ABC transporter G family member 34"/>
    <property type="match status" value="1"/>
</dbReference>
<dbReference type="GO" id="GO:0016887">
    <property type="term" value="F:ATP hydrolysis activity"/>
    <property type="evidence" value="ECO:0007669"/>
    <property type="project" value="InterPro"/>
</dbReference>
<evidence type="ECO:0000256" key="6">
    <source>
        <dbReference type="ARBA" id="ARBA00022741"/>
    </source>
</evidence>
<dbReference type="InterPro" id="IPR013525">
    <property type="entry name" value="ABC2_TM"/>
</dbReference>